<reference evidence="1 2" key="1">
    <citation type="submission" date="2019-03" db="EMBL/GenBank/DDBJ databases">
        <title>First draft genome of Liparis tanakae, snailfish: a comprehensive survey of snailfish specific genes.</title>
        <authorList>
            <person name="Kim W."/>
            <person name="Song I."/>
            <person name="Jeong J.-H."/>
            <person name="Kim D."/>
            <person name="Kim S."/>
            <person name="Ryu S."/>
            <person name="Song J.Y."/>
            <person name="Lee S.K."/>
        </authorList>
    </citation>
    <scope>NUCLEOTIDE SEQUENCE [LARGE SCALE GENOMIC DNA]</scope>
    <source>
        <tissue evidence="1">Muscle</tissue>
    </source>
</reference>
<comment type="caution">
    <text evidence="1">The sequence shown here is derived from an EMBL/GenBank/DDBJ whole genome shotgun (WGS) entry which is preliminary data.</text>
</comment>
<keyword evidence="2" id="KW-1185">Reference proteome</keyword>
<sequence>MLCPAPGPVWLRRGAASCSGLVPGFGALFPAAELKGDAGLTRASPGGSQTHTVCYRHLTSRYDTRFLELVRPRLAVLDRRERTGVAVLTSGVQGRVRRGRVPGQRRVDALLGAVGQEQQQPGQISLRHRRQHPHRHAVVWKLGPRGRLKRRHKRPLFVLCANPRLSLLPWRADAQESRQDLGELSRPVVQVQRADAGQVRPQVSVDPRALDADQSTQVETGPGLQAGQDLALYGRNPGVAVLQALSLKVPRLPGERHDDEVCVLFVCSLPNGCVSFLIHALLPPVLLPVAHRRRLGRILSGCSFEGI</sequence>
<gene>
    <name evidence="1" type="ORF">EYF80_016508</name>
</gene>
<evidence type="ECO:0000313" key="1">
    <source>
        <dbReference type="EMBL" id="TNN73345.1"/>
    </source>
</evidence>
<proteinExistence type="predicted"/>
<evidence type="ECO:0000313" key="2">
    <source>
        <dbReference type="Proteomes" id="UP000314294"/>
    </source>
</evidence>
<dbReference type="OrthoDB" id="10598969at2759"/>
<dbReference type="EMBL" id="SRLO01000126">
    <property type="protein sequence ID" value="TNN73345.1"/>
    <property type="molecule type" value="Genomic_DNA"/>
</dbReference>
<accession>A0A4Z2I7B5</accession>
<dbReference type="AlphaFoldDB" id="A0A4Z2I7B5"/>
<organism evidence="1 2">
    <name type="scientific">Liparis tanakae</name>
    <name type="common">Tanaka's snailfish</name>
    <dbReference type="NCBI Taxonomy" id="230148"/>
    <lineage>
        <taxon>Eukaryota</taxon>
        <taxon>Metazoa</taxon>
        <taxon>Chordata</taxon>
        <taxon>Craniata</taxon>
        <taxon>Vertebrata</taxon>
        <taxon>Euteleostomi</taxon>
        <taxon>Actinopterygii</taxon>
        <taxon>Neopterygii</taxon>
        <taxon>Teleostei</taxon>
        <taxon>Neoteleostei</taxon>
        <taxon>Acanthomorphata</taxon>
        <taxon>Eupercaria</taxon>
        <taxon>Perciformes</taxon>
        <taxon>Cottioidei</taxon>
        <taxon>Cottales</taxon>
        <taxon>Liparidae</taxon>
        <taxon>Liparis</taxon>
    </lineage>
</organism>
<dbReference type="Proteomes" id="UP000314294">
    <property type="component" value="Unassembled WGS sequence"/>
</dbReference>
<protein>
    <submittedName>
        <fullName evidence="1">Uncharacterized protein</fullName>
    </submittedName>
</protein>
<name>A0A4Z2I7B5_9TELE</name>